<organism evidence="1 2">
    <name type="scientific">Laribacter hongkongensis</name>
    <dbReference type="NCBI Taxonomy" id="168471"/>
    <lineage>
        <taxon>Bacteria</taxon>
        <taxon>Pseudomonadati</taxon>
        <taxon>Pseudomonadota</taxon>
        <taxon>Betaproteobacteria</taxon>
        <taxon>Neisseriales</taxon>
        <taxon>Aquaspirillaceae</taxon>
        <taxon>Laribacter</taxon>
    </lineage>
</organism>
<gene>
    <name evidence="1" type="ORF">LHGZ1_0929</name>
</gene>
<evidence type="ECO:0000313" key="1">
    <source>
        <dbReference type="EMBL" id="ASJ23760.1"/>
    </source>
</evidence>
<evidence type="ECO:0000313" key="2">
    <source>
        <dbReference type="Proteomes" id="UP000197424"/>
    </source>
</evidence>
<dbReference type="EMBL" id="CP022115">
    <property type="protein sequence ID" value="ASJ23760.1"/>
    <property type="molecule type" value="Genomic_DNA"/>
</dbReference>
<accession>A0A248LG23</accession>
<sequence>MNVQWPTTLPLPSVEGYGLTPQEAVLRTDMESGPARQRRRFRQTPTRITVRWLFSETQFALFEAWYKYHADEGGQWFEITLLGGLGLLPHEARFTRQFEAQLRSARRWDVKGELEIRERPTLDEGALNLLLELEAQDIFTMGSELHQLVHGTLPIRLPGLLAPP</sequence>
<name>A0A248LG23_9NEIS</name>
<dbReference type="Proteomes" id="UP000197424">
    <property type="component" value="Chromosome"/>
</dbReference>
<proteinExistence type="predicted"/>
<protein>
    <submittedName>
        <fullName evidence="1">Uncharacterized protein</fullName>
    </submittedName>
</protein>
<dbReference type="RefSeq" id="WP_088860273.1">
    <property type="nucleotide sequence ID" value="NZ_CP022115.1"/>
</dbReference>
<dbReference type="AlphaFoldDB" id="A0A248LG23"/>
<reference evidence="2" key="1">
    <citation type="submission" date="2017-06" db="EMBL/GenBank/DDBJ databases">
        <title>Whole genome sequence of Laribacter hongkongensis LHGZ1.</title>
        <authorList>
            <person name="Chen D."/>
            <person name="Wu H."/>
            <person name="Chen J."/>
        </authorList>
    </citation>
    <scope>NUCLEOTIDE SEQUENCE [LARGE SCALE GENOMIC DNA]</scope>
    <source>
        <strain evidence="2">LHGZ1</strain>
    </source>
</reference>
<dbReference type="OrthoDB" id="9132695at2"/>